<reference evidence="1 2" key="2">
    <citation type="journal article" date="2015" name="Eukaryot. Cell">
        <title>Asexual propagation of a virulent clone complex in a human and feline outbreak of sporotrichosis.</title>
        <authorList>
            <person name="Teixeira Mde M."/>
            <person name="Rodrigues A.M."/>
            <person name="Tsui C.K."/>
            <person name="de Almeida L.G."/>
            <person name="Van Diepeningen A.D."/>
            <person name="van den Ende B.G."/>
            <person name="Fernandes G.F."/>
            <person name="Kano R."/>
            <person name="Hamelin R.C."/>
            <person name="Lopes-Bezerra L.M."/>
            <person name="Vasconcelos A.T."/>
            <person name="de Hoog S."/>
            <person name="de Camargo Z.P."/>
            <person name="Felipe M.S."/>
        </authorList>
    </citation>
    <scope>NUCLEOTIDE SEQUENCE [LARGE SCALE GENOMIC DNA]</scope>
    <source>
        <strain evidence="1 2">1099-18</strain>
    </source>
</reference>
<dbReference type="AlphaFoldDB" id="A0A0F2MHQ4"/>
<dbReference type="VEuPathDB" id="FungiDB:SPSK_08130"/>
<dbReference type="KEGG" id="ssck:SPSK_08130"/>
<proteinExistence type="predicted"/>
<dbReference type="EMBL" id="AXCR01000004">
    <property type="protein sequence ID" value="KJR87701.1"/>
    <property type="molecule type" value="Genomic_DNA"/>
</dbReference>
<comment type="caution">
    <text evidence="1">The sequence shown here is derived from an EMBL/GenBank/DDBJ whole genome shotgun (WGS) entry which is preliminary data.</text>
</comment>
<gene>
    <name evidence="1" type="ORF">SPSK_08130</name>
</gene>
<dbReference type="GeneID" id="27670050"/>
<accession>A0A0F2MHQ4</accession>
<evidence type="ECO:0000313" key="1">
    <source>
        <dbReference type="EMBL" id="KJR87701.1"/>
    </source>
</evidence>
<organism evidence="1 2">
    <name type="scientific">Sporothrix schenckii 1099-18</name>
    <dbReference type="NCBI Taxonomy" id="1397361"/>
    <lineage>
        <taxon>Eukaryota</taxon>
        <taxon>Fungi</taxon>
        <taxon>Dikarya</taxon>
        <taxon>Ascomycota</taxon>
        <taxon>Pezizomycotina</taxon>
        <taxon>Sordariomycetes</taxon>
        <taxon>Sordariomycetidae</taxon>
        <taxon>Ophiostomatales</taxon>
        <taxon>Ophiostomataceae</taxon>
        <taxon>Sporothrix</taxon>
    </lineage>
</organism>
<reference evidence="1 2" key="1">
    <citation type="journal article" date="2014" name="BMC Genomics">
        <title>Comparative genomics of the major fungal agents of human and animal Sporotrichosis: Sporothrix schenckii and Sporothrix brasiliensis.</title>
        <authorList>
            <person name="Teixeira M.M."/>
            <person name="de Almeida L.G."/>
            <person name="Kubitschek-Barreira P."/>
            <person name="Alves F.L."/>
            <person name="Kioshima E.S."/>
            <person name="Abadio A.K."/>
            <person name="Fernandes L."/>
            <person name="Derengowski L.S."/>
            <person name="Ferreira K.S."/>
            <person name="Souza R.C."/>
            <person name="Ruiz J.C."/>
            <person name="de Andrade N.C."/>
            <person name="Paes H.C."/>
            <person name="Nicola A.M."/>
            <person name="Albuquerque P."/>
            <person name="Gerber A.L."/>
            <person name="Martins V.P."/>
            <person name="Peconick L.D."/>
            <person name="Neto A.V."/>
            <person name="Chaucanez C.B."/>
            <person name="Silva P.A."/>
            <person name="Cunha O.L."/>
            <person name="de Oliveira F.F."/>
            <person name="dos Santos T.C."/>
            <person name="Barros A.L."/>
            <person name="Soares M.A."/>
            <person name="de Oliveira L.M."/>
            <person name="Marini M.M."/>
            <person name="Villalobos-Duno H."/>
            <person name="Cunha M.M."/>
            <person name="de Hoog S."/>
            <person name="da Silveira J.F."/>
            <person name="Henrissat B."/>
            <person name="Nino-Vega G.A."/>
            <person name="Cisalpino P.S."/>
            <person name="Mora-Montes H.M."/>
            <person name="Almeida S.R."/>
            <person name="Stajich J.E."/>
            <person name="Lopes-Bezerra L.M."/>
            <person name="Vasconcelos A.T."/>
            <person name="Felipe M.S."/>
        </authorList>
    </citation>
    <scope>NUCLEOTIDE SEQUENCE [LARGE SCALE GENOMIC DNA]</scope>
    <source>
        <strain evidence="1 2">1099-18</strain>
    </source>
</reference>
<dbReference type="RefSeq" id="XP_016590377.1">
    <property type="nucleotide sequence ID" value="XM_016734773.1"/>
</dbReference>
<protein>
    <submittedName>
        <fullName evidence="1">Uncharacterized protein</fullName>
    </submittedName>
</protein>
<sequence length="101" mass="11115">MPTAKVSANVAAVTVATYRTNIVAVLLIKRIGQHVPIAVNNFGFREWNDVRSRDASISEIGNAPSQNVVQIPESLVRELVLVAALEAIDLVRLVWWLVQLV</sequence>
<dbReference type="Proteomes" id="UP000033710">
    <property type="component" value="Unassembled WGS sequence"/>
</dbReference>
<evidence type="ECO:0000313" key="2">
    <source>
        <dbReference type="Proteomes" id="UP000033710"/>
    </source>
</evidence>
<name>A0A0F2MHQ4_SPOSC</name>